<dbReference type="EMBL" id="KB301772">
    <property type="protein sequence ID" value="ELU05107.1"/>
    <property type="molecule type" value="Genomic_DNA"/>
</dbReference>
<dbReference type="HOGENOM" id="CLU_038092_0_0_1"/>
<protein>
    <submittedName>
        <fullName evidence="1 2">Uncharacterized protein</fullName>
    </submittedName>
</protein>
<dbReference type="Proteomes" id="UP000014760">
    <property type="component" value="Unassembled WGS sequence"/>
</dbReference>
<evidence type="ECO:0000313" key="1">
    <source>
        <dbReference type="EMBL" id="ELU05107.1"/>
    </source>
</evidence>
<organism evidence="1">
    <name type="scientific">Capitella teleta</name>
    <name type="common">Polychaete worm</name>
    <dbReference type="NCBI Taxonomy" id="283909"/>
    <lineage>
        <taxon>Eukaryota</taxon>
        <taxon>Metazoa</taxon>
        <taxon>Spiralia</taxon>
        <taxon>Lophotrochozoa</taxon>
        <taxon>Annelida</taxon>
        <taxon>Polychaeta</taxon>
        <taxon>Sedentaria</taxon>
        <taxon>Scolecida</taxon>
        <taxon>Capitellidae</taxon>
        <taxon>Capitella</taxon>
    </lineage>
</organism>
<name>R7UMG3_CAPTE</name>
<reference evidence="2" key="3">
    <citation type="submission" date="2015-06" db="UniProtKB">
        <authorList>
            <consortium name="EnsemblMetazoa"/>
        </authorList>
    </citation>
    <scope>IDENTIFICATION</scope>
</reference>
<dbReference type="OrthoDB" id="6319519at2759"/>
<gene>
    <name evidence="1" type="ORF">CAPTEDRAFT_216160</name>
</gene>
<dbReference type="EMBL" id="AMQN01007945">
    <property type="status" value="NOT_ANNOTATED_CDS"/>
    <property type="molecule type" value="Genomic_DNA"/>
</dbReference>
<evidence type="ECO:0000313" key="2">
    <source>
        <dbReference type="EnsemblMetazoa" id="CapteP216160"/>
    </source>
</evidence>
<evidence type="ECO:0000313" key="3">
    <source>
        <dbReference type="Proteomes" id="UP000014760"/>
    </source>
</evidence>
<accession>R7UMG3</accession>
<dbReference type="EnsemblMetazoa" id="CapteT216160">
    <property type="protein sequence ID" value="CapteP216160"/>
    <property type="gene ID" value="CapteG216160"/>
</dbReference>
<proteinExistence type="predicted"/>
<sequence>MKSMVDWLPWNSIRFHFTWTLLLFASLLLILLHQNKDRFVVSQRFNPSRASIILPPERACRFSANRSSLPWCSVRRFRDHIRAYRAFPECGKWRDDLLNYDIDFCDWKDFNLRLCVSSKGIKRIVVLGDSAGTRLYLALLRLIEGKRGTCTMDEYEYPRRSTTPNTTYFMNRLGWSDAQDFYTSRRQCATCRAQVHSCRFGHRRLVVEFLESYLFREKSLMVLLNEASPENKTGARSMQEFLFKVYFPKVGQPDLLLFLLPMHHEKLRIPDATKRDLNWFMDLVKKYKARKTALYLIPSAGEFMGKTSPMVWTPSKTFLPMDYLYARHAMLFPLLEPFLLDPDLKINGFINAVNMSKTRKDWSEDGIHFTNVWYDRLAQILASLFCA</sequence>
<reference evidence="1 3" key="2">
    <citation type="journal article" date="2013" name="Nature">
        <title>Insights into bilaterian evolution from three spiralian genomes.</title>
        <authorList>
            <person name="Simakov O."/>
            <person name="Marletaz F."/>
            <person name="Cho S.J."/>
            <person name="Edsinger-Gonzales E."/>
            <person name="Havlak P."/>
            <person name="Hellsten U."/>
            <person name="Kuo D.H."/>
            <person name="Larsson T."/>
            <person name="Lv J."/>
            <person name="Arendt D."/>
            <person name="Savage R."/>
            <person name="Osoegawa K."/>
            <person name="de Jong P."/>
            <person name="Grimwood J."/>
            <person name="Chapman J.A."/>
            <person name="Shapiro H."/>
            <person name="Aerts A."/>
            <person name="Otillar R.P."/>
            <person name="Terry A.Y."/>
            <person name="Boore J.L."/>
            <person name="Grigoriev I.V."/>
            <person name="Lindberg D.R."/>
            <person name="Seaver E.C."/>
            <person name="Weisblat D.A."/>
            <person name="Putnam N.H."/>
            <person name="Rokhsar D.S."/>
        </authorList>
    </citation>
    <scope>NUCLEOTIDE SEQUENCE</scope>
    <source>
        <strain evidence="1 3">I ESC-2004</strain>
    </source>
</reference>
<reference evidence="3" key="1">
    <citation type="submission" date="2012-12" db="EMBL/GenBank/DDBJ databases">
        <authorList>
            <person name="Hellsten U."/>
            <person name="Grimwood J."/>
            <person name="Chapman J.A."/>
            <person name="Shapiro H."/>
            <person name="Aerts A."/>
            <person name="Otillar R.P."/>
            <person name="Terry A.Y."/>
            <person name="Boore J.L."/>
            <person name="Simakov O."/>
            <person name="Marletaz F."/>
            <person name="Cho S.-J."/>
            <person name="Edsinger-Gonzales E."/>
            <person name="Havlak P."/>
            <person name="Kuo D.-H."/>
            <person name="Larsson T."/>
            <person name="Lv J."/>
            <person name="Arendt D."/>
            <person name="Savage R."/>
            <person name="Osoegawa K."/>
            <person name="de Jong P."/>
            <person name="Lindberg D.R."/>
            <person name="Seaver E.C."/>
            <person name="Weisblat D.A."/>
            <person name="Putnam N.H."/>
            <person name="Grigoriev I.V."/>
            <person name="Rokhsar D.S."/>
        </authorList>
    </citation>
    <scope>NUCLEOTIDE SEQUENCE</scope>
    <source>
        <strain evidence="3">I ESC-2004</strain>
    </source>
</reference>
<dbReference type="AlphaFoldDB" id="R7UMG3"/>
<keyword evidence="3" id="KW-1185">Reference proteome</keyword>